<evidence type="ECO:0000256" key="1">
    <source>
        <dbReference type="SAM" id="MobiDB-lite"/>
    </source>
</evidence>
<dbReference type="Proteomes" id="UP001293254">
    <property type="component" value="Unassembled WGS sequence"/>
</dbReference>
<protein>
    <submittedName>
        <fullName evidence="3">Uncharacterized protein</fullName>
    </submittedName>
</protein>
<organism evidence="3 4">
    <name type="scientific">Sesamum alatum</name>
    <dbReference type="NCBI Taxonomy" id="300844"/>
    <lineage>
        <taxon>Eukaryota</taxon>
        <taxon>Viridiplantae</taxon>
        <taxon>Streptophyta</taxon>
        <taxon>Embryophyta</taxon>
        <taxon>Tracheophyta</taxon>
        <taxon>Spermatophyta</taxon>
        <taxon>Magnoliopsida</taxon>
        <taxon>eudicotyledons</taxon>
        <taxon>Gunneridae</taxon>
        <taxon>Pentapetalae</taxon>
        <taxon>asterids</taxon>
        <taxon>lamiids</taxon>
        <taxon>Lamiales</taxon>
        <taxon>Pedaliaceae</taxon>
        <taxon>Sesamum</taxon>
    </lineage>
</organism>
<accession>A0AAE1XIR1</accession>
<reference evidence="3" key="1">
    <citation type="submission" date="2020-06" db="EMBL/GenBank/DDBJ databases">
        <authorList>
            <person name="Li T."/>
            <person name="Hu X."/>
            <person name="Zhang T."/>
            <person name="Song X."/>
            <person name="Zhang H."/>
            <person name="Dai N."/>
            <person name="Sheng W."/>
            <person name="Hou X."/>
            <person name="Wei L."/>
        </authorList>
    </citation>
    <scope>NUCLEOTIDE SEQUENCE</scope>
    <source>
        <strain evidence="3">3651</strain>
        <tissue evidence="3">Leaf</tissue>
    </source>
</reference>
<evidence type="ECO:0000313" key="3">
    <source>
        <dbReference type="EMBL" id="KAK4412123.1"/>
    </source>
</evidence>
<sequence length="187" mass="21361">MAPSGGSGSGWTGSWIDRWLNQENDSSDPRQSEDEVNQPVQPEPPAPDPSKPSTSPGPVESPPSLSLSAQEFLKQLFEQEDDTVEEEEQPGVPEAMPQAPAPEEERKTSIILRMKELYPDDPWDPEDSCLRENIFPGGNIRNRRPMTIDELNKILDRISHHGKKTYWTKELRRRIQNWDWQNPHDPS</sequence>
<proteinExistence type="predicted"/>
<dbReference type="EMBL" id="JACGWO010000026">
    <property type="protein sequence ID" value="KAK4412103.1"/>
    <property type="molecule type" value="Genomic_DNA"/>
</dbReference>
<feature type="compositionally biased region" description="Acidic residues" evidence="1">
    <location>
        <begin position="78"/>
        <end position="89"/>
    </location>
</feature>
<evidence type="ECO:0000313" key="2">
    <source>
        <dbReference type="EMBL" id="KAK4412103.1"/>
    </source>
</evidence>
<comment type="caution">
    <text evidence="3">The sequence shown here is derived from an EMBL/GenBank/DDBJ whole genome shotgun (WGS) entry which is preliminary data.</text>
</comment>
<dbReference type="AlphaFoldDB" id="A0AAE1XIR1"/>
<feature type="compositionally biased region" description="Gly residues" evidence="1">
    <location>
        <begin position="1"/>
        <end position="11"/>
    </location>
</feature>
<evidence type="ECO:0000313" key="4">
    <source>
        <dbReference type="Proteomes" id="UP001293254"/>
    </source>
</evidence>
<feature type="region of interest" description="Disordered" evidence="1">
    <location>
        <begin position="1"/>
        <end position="108"/>
    </location>
</feature>
<feature type="compositionally biased region" description="Pro residues" evidence="1">
    <location>
        <begin position="41"/>
        <end position="50"/>
    </location>
</feature>
<gene>
    <name evidence="2" type="ORF">Salat_2971000</name>
    <name evidence="3" type="ORF">Salat_2992500</name>
</gene>
<name>A0AAE1XIR1_9LAMI</name>
<keyword evidence="4" id="KW-1185">Reference proteome</keyword>
<reference evidence="3" key="2">
    <citation type="journal article" date="2024" name="Plant">
        <title>Genomic evolution and insights into agronomic trait innovations of Sesamum species.</title>
        <authorList>
            <person name="Miao H."/>
            <person name="Wang L."/>
            <person name="Qu L."/>
            <person name="Liu H."/>
            <person name="Sun Y."/>
            <person name="Le M."/>
            <person name="Wang Q."/>
            <person name="Wei S."/>
            <person name="Zheng Y."/>
            <person name="Lin W."/>
            <person name="Duan Y."/>
            <person name="Cao H."/>
            <person name="Xiong S."/>
            <person name="Wang X."/>
            <person name="Wei L."/>
            <person name="Li C."/>
            <person name="Ma Q."/>
            <person name="Ju M."/>
            <person name="Zhao R."/>
            <person name="Li G."/>
            <person name="Mu C."/>
            <person name="Tian Q."/>
            <person name="Mei H."/>
            <person name="Zhang T."/>
            <person name="Gao T."/>
            <person name="Zhang H."/>
        </authorList>
    </citation>
    <scope>NUCLEOTIDE SEQUENCE</scope>
    <source>
        <strain evidence="3">3651</strain>
    </source>
</reference>
<dbReference type="EMBL" id="JACGWO010000025">
    <property type="protein sequence ID" value="KAK4412123.1"/>
    <property type="molecule type" value="Genomic_DNA"/>
</dbReference>